<gene>
    <name evidence="2" type="ORF">GCM10018781_66450</name>
</gene>
<dbReference type="AlphaFoldDB" id="A0A919GCT6"/>
<keyword evidence="3" id="KW-1185">Reference proteome</keyword>
<evidence type="ECO:0000256" key="1">
    <source>
        <dbReference type="SAM" id="MobiDB-lite"/>
    </source>
</evidence>
<feature type="region of interest" description="Disordered" evidence="1">
    <location>
        <begin position="69"/>
        <end position="109"/>
    </location>
</feature>
<comment type="caution">
    <text evidence="2">The sequence shown here is derived from an EMBL/GenBank/DDBJ whole genome shotgun (WGS) entry which is preliminary data.</text>
</comment>
<reference evidence="2" key="2">
    <citation type="submission" date="2020-09" db="EMBL/GenBank/DDBJ databases">
        <authorList>
            <person name="Sun Q."/>
            <person name="Ohkuma M."/>
        </authorList>
    </citation>
    <scope>NUCLEOTIDE SEQUENCE</scope>
    <source>
        <strain evidence="2">JCM 4646</strain>
    </source>
</reference>
<organism evidence="2 3">
    <name type="scientific">Kitasatospora indigofera</name>
    <dbReference type="NCBI Taxonomy" id="67307"/>
    <lineage>
        <taxon>Bacteria</taxon>
        <taxon>Bacillati</taxon>
        <taxon>Actinomycetota</taxon>
        <taxon>Actinomycetes</taxon>
        <taxon>Kitasatosporales</taxon>
        <taxon>Streptomycetaceae</taxon>
        <taxon>Kitasatospora</taxon>
    </lineage>
</organism>
<dbReference type="Pfam" id="PF19853">
    <property type="entry name" value="DUF6328"/>
    <property type="match status" value="1"/>
</dbReference>
<protein>
    <submittedName>
        <fullName evidence="2">Uncharacterized protein</fullName>
    </submittedName>
</protein>
<feature type="compositionally biased region" description="Low complexity" evidence="1">
    <location>
        <begin position="70"/>
        <end position="93"/>
    </location>
</feature>
<feature type="region of interest" description="Disordered" evidence="1">
    <location>
        <begin position="1"/>
        <end position="39"/>
    </location>
</feature>
<evidence type="ECO:0000313" key="3">
    <source>
        <dbReference type="Proteomes" id="UP000617734"/>
    </source>
</evidence>
<proteinExistence type="predicted"/>
<accession>A0A919GCT6</accession>
<dbReference type="Proteomes" id="UP000617734">
    <property type="component" value="Unassembled WGS sequence"/>
</dbReference>
<feature type="compositionally biased region" description="Basic and acidic residues" evidence="1">
    <location>
        <begin position="1"/>
        <end position="19"/>
    </location>
</feature>
<evidence type="ECO:0000313" key="2">
    <source>
        <dbReference type="EMBL" id="GHH82114.1"/>
    </source>
</evidence>
<name>A0A919GCT6_9ACTN</name>
<feature type="compositionally biased region" description="Basic and acidic residues" evidence="1">
    <location>
        <begin position="26"/>
        <end position="39"/>
    </location>
</feature>
<dbReference type="InterPro" id="IPR046291">
    <property type="entry name" value="DUF6328"/>
</dbReference>
<dbReference type="EMBL" id="BNBO01000056">
    <property type="protein sequence ID" value="GHH82114.1"/>
    <property type="molecule type" value="Genomic_DNA"/>
</dbReference>
<reference evidence="2" key="1">
    <citation type="journal article" date="2014" name="Int. J. Syst. Evol. Microbiol.">
        <title>Complete genome sequence of Corynebacterium casei LMG S-19264T (=DSM 44701T), isolated from a smear-ripened cheese.</title>
        <authorList>
            <consortium name="US DOE Joint Genome Institute (JGI-PGF)"/>
            <person name="Walter F."/>
            <person name="Albersmeier A."/>
            <person name="Kalinowski J."/>
            <person name="Ruckert C."/>
        </authorList>
    </citation>
    <scope>NUCLEOTIDE SEQUENCE</scope>
    <source>
        <strain evidence="2">JCM 4646</strain>
    </source>
</reference>
<sequence length="109" mass="11444">MKPDTSDRGTRPQTARDESGGTGTTDGRDETPQERADRVWSEMLQEVRVSQTGAQILFGFLISVAFMPASQPCPTSTSTGTSPPWSSARSPPECSSPPSPSTASSPAAT</sequence>